<proteinExistence type="predicted"/>
<organism evidence="2 3">
    <name type="scientific">Flavobacterium cauense R2A-7</name>
    <dbReference type="NCBI Taxonomy" id="1341154"/>
    <lineage>
        <taxon>Bacteria</taxon>
        <taxon>Pseudomonadati</taxon>
        <taxon>Bacteroidota</taxon>
        <taxon>Flavobacteriia</taxon>
        <taxon>Flavobacteriales</taxon>
        <taxon>Flavobacteriaceae</taxon>
        <taxon>Flavobacterium</taxon>
    </lineage>
</organism>
<gene>
    <name evidence="2" type="ORF">IP98_00602</name>
</gene>
<feature type="transmembrane region" description="Helical" evidence="1">
    <location>
        <begin position="124"/>
        <end position="141"/>
    </location>
</feature>
<evidence type="ECO:0000313" key="2">
    <source>
        <dbReference type="EMBL" id="TWI14638.1"/>
    </source>
</evidence>
<dbReference type="AlphaFoldDB" id="V6S057"/>
<protein>
    <recommendedName>
        <fullName evidence="4">GTP-binding protein</fullName>
    </recommendedName>
</protein>
<dbReference type="OrthoDB" id="1451346at2"/>
<dbReference type="EMBL" id="VLKQ01000002">
    <property type="protein sequence ID" value="TWI14638.1"/>
    <property type="molecule type" value="Genomic_DNA"/>
</dbReference>
<keyword evidence="3" id="KW-1185">Reference proteome</keyword>
<dbReference type="RefSeq" id="WP_023570769.1">
    <property type="nucleotide sequence ID" value="NZ_AVBI01000015.1"/>
</dbReference>
<name>V6S057_9FLAO</name>
<accession>V6S057</accession>
<evidence type="ECO:0000256" key="1">
    <source>
        <dbReference type="SAM" id="Phobius"/>
    </source>
</evidence>
<feature type="transmembrane region" description="Helical" evidence="1">
    <location>
        <begin position="87"/>
        <end position="112"/>
    </location>
</feature>
<keyword evidence="1" id="KW-1133">Transmembrane helix</keyword>
<dbReference type="Proteomes" id="UP000319848">
    <property type="component" value="Unassembled WGS sequence"/>
</dbReference>
<keyword evidence="1" id="KW-0472">Membrane</keyword>
<evidence type="ECO:0008006" key="4">
    <source>
        <dbReference type="Google" id="ProtNLM"/>
    </source>
</evidence>
<evidence type="ECO:0000313" key="3">
    <source>
        <dbReference type="Proteomes" id="UP000319848"/>
    </source>
</evidence>
<sequence>MEPDKSILLRPRFYKETSKTTETILQNYQQLKLEVQSDYSIKISGNHIWLYISPKNRKYFSPHLHLELEKSENGNTLVRGLFGPDQALWTMFMFFHFMVAGIFLIFGMIAYSNWTLKQPYQNDLMIMGLMVVVWILLYLIARSNRHNSVPQMHELEQLMDRGLD</sequence>
<dbReference type="STRING" id="1341154.FCR2A7T_16410"/>
<reference evidence="2 3" key="1">
    <citation type="journal article" date="2015" name="Stand. Genomic Sci.">
        <title>Genomic Encyclopedia of Bacterial and Archaeal Type Strains, Phase III: the genomes of soil and plant-associated and newly described type strains.</title>
        <authorList>
            <person name="Whitman W.B."/>
            <person name="Woyke T."/>
            <person name="Klenk H.P."/>
            <person name="Zhou Y."/>
            <person name="Lilburn T.G."/>
            <person name="Beck B.J."/>
            <person name="De Vos P."/>
            <person name="Vandamme P."/>
            <person name="Eisen J.A."/>
            <person name="Garrity G."/>
            <person name="Hugenholtz P."/>
            <person name="Kyrpides N.C."/>
        </authorList>
    </citation>
    <scope>NUCLEOTIDE SEQUENCE [LARGE SCALE GENOMIC DNA]</scope>
    <source>
        <strain evidence="2 3">CGMCC 1.7270</strain>
    </source>
</reference>
<comment type="caution">
    <text evidence="2">The sequence shown here is derived from an EMBL/GenBank/DDBJ whole genome shotgun (WGS) entry which is preliminary data.</text>
</comment>
<keyword evidence="1" id="KW-0812">Transmembrane</keyword>